<dbReference type="SUPFAM" id="SSF53098">
    <property type="entry name" value="Ribonuclease H-like"/>
    <property type="match status" value="1"/>
</dbReference>
<dbReference type="STRING" id="121845.A0A3Q0JDK7"/>
<dbReference type="GeneID" id="103519106"/>
<dbReference type="InterPro" id="IPR040676">
    <property type="entry name" value="DUF5641"/>
</dbReference>
<dbReference type="RefSeq" id="XP_026686514.1">
    <property type="nucleotide sequence ID" value="XM_026830713.1"/>
</dbReference>
<dbReference type="Gene3D" id="3.30.420.10">
    <property type="entry name" value="Ribonuclease H-like superfamily/Ribonuclease H"/>
    <property type="match status" value="1"/>
</dbReference>
<dbReference type="InterPro" id="IPR008042">
    <property type="entry name" value="Retrotrans_Pao"/>
</dbReference>
<sequence>MCWSSVNDELAFDVNIEESTCTKRNVLSNLAKIWDPLGLISPITVFCKILLQLLWTLNLDWDSLAPPDITAQWTQLIQELKLLSEIKVVRHISVVENSKLSLIGFADASEKACAAVIYTRVELPNGQIVVNLLCSKSKLAPIKKISLPRLELNANLMLARLMSLVHIEYSQKYSVDEIVCLSDSTIALHWIAASPHKWQTYVANRVTKIQELTTHNSWYHVASENNSADDLSRGLLPSKLINNSSWFNGASFLQENRSTWPITTVCEPVSPLPEMKKVVLVTVSSQKENIILELTKKYSSWIKILRILVFVYRFLKKLPVHDQISIEDLDFVEKRLLLAVQSKHYSEKDVLKRFANLSPFKDEYGLIRVGGRLKNSSLPFASKHPILLPKDEHVVKLLVRYLHTKNYHTGPTLLLSIVKQNYWIVAARPLVRKIVQECNFCFKYQPRTDYPIMADLPKYRVEECKPFTNTGVDYAGPFTITLSKHRGNKTSKAYLCLFICLATKALHLELAVDLTKEAFMNAFKRFLSRRGPISVLYSDNGTNFIGAKNQLNELYNLMESHDFKAYFGQGLVDYKINWKMIPPSAPHMGGIWERAVRTVKTHLIKIVGEQILTFEELSTVIIECECLINSSPLCVLSSNPNELEALSPAHFLKLTNLQYFPAEDVSNVPVNRLTRFKLLDKIVQHFWKRWRVEYLHTLQERSKWDSSIPNITMGTVVLIKDENAPPLHWPLGIVTKLYPNPSDGVVRVVNVKTKSGTLKRPIVKICRLPTQ</sequence>
<evidence type="ECO:0000313" key="2">
    <source>
        <dbReference type="Proteomes" id="UP000079169"/>
    </source>
</evidence>
<dbReference type="Pfam" id="PF05380">
    <property type="entry name" value="Peptidase_A17"/>
    <property type="match status" value="1"/>
</dbReference>
<dbReference type="PaxDb" id="121845-A0A3Q0JDK7"/>
<evidence type="ECO:0000313" key="3">
    <source>
        <dbReference type="RefSeq" id="XP_026686514.1"/>
    </source>
</evidence>
<feature type="domain" description="Integrase catalytic" evidence="1">
    <location>
        <begin position="462"/>
        <end position="656"/>
    </location>
</feature>
<dbReference type="PROSITE" id="PS50994">
    <property type="entry name" value="INTEGRASE"/>
    <property type="match status" value="1"/>
</dbReference>
<gene>
    <name evidence="3" type="primary">LOC103519106</name>
</gene>
<evidence type="ECO:0000259" key="1">
    <source>
        <dbReference type="PROSITE" id="PS50994"/>
    </source>
</evidence>
<dbReference type="Proteomes" id="UP000079169">
    <property type="component" value="Unplaced"/>
</dbReference>
<organism evidence="2 3">
    <name type="scientific">Diaphorina citri</name>
    <name type="common">Asian citrus psyllid</name>
    <dbReference type="NCBI Taxonomy" id="121845"/>
    <lineage>
        <taxon>Eukaryota</taxon>
        <taxon>Metazoa</taxon>
        <taxon>Ecdysozoa</taxon>
        <taxon>Arthropoda</taxon>
        <taxon>Hexapoda</taxon>
        <taxon>Insecta</taxon>
        <taxon>Pterygota</taxon>
        <taxon>Neoptera</taxon>
        <taxon>Paraneoptera</taxon>
        <taxon>Hemiptera</taxon>
        <taxon>Sternorrhyncha</taxon>
        <taxon>Psylloidea</taxon>
        <taxon>Psyllidae</taxon>
        <taxon>Diaphorininae</taxon>
        <taxon>Diaphorina</taxon>
    </lineage>
</organism>
<dbReference type="InterPro" id="IPR001584">
    <property type="entry name" value="Integrase_cat-core"/>
</dbReference>
<dbReference type="Pfam" id="PF18701">
    <property type="entry name" value="DUF5641"/>
    <property type="match status" value="1"/>
</dbReference>
<reference evidence="3" key="1">
    <citation type="submission" date="2025-08" db="UniProtKB">
        <authorList>
            <consortium name="RefSeq"/>
        </authorList>
    </citation>
    <scope>IDENTIFICATION</scope>
</reference>
<dbReference type="InterPro" id="IPR012337">
    <property type="entry name" value="RNaseH-like_sf"/>
</dbReference>
<dbReference type="KEGG" id="dci:103519106"/>
<dbReference type="GO" id="GO:0003676">
    <property type="term" value="F:nucleic acid binding"/>
    <property type="evidence" value="ECO:0007669"/>
    <property type="project" value="InterPro"/>
</dbReference>
<keyword evidence="2" id="KW-1185">Reference proteome</keyword>
<accession>A0A3Q0JDK7</accession>
<dbReference type="AlphaFoldDB" id="A0A3Q0JDK7"/>
<dbReference type="PANTHER" id="PTHR47331">
    <property type="entry name" value="PHD-TYPE DOMAIN-CONTAINING PROTEIN"/>
    <property type="match status" value="1"/>
</dbReference>
<proteinExistence type="predicted"/>
<dbReference type="InterPro" id="IPR036397">
    <property type="entry name" value="RNaseH_sf"/>
</dbReference>
<protein>
    <submittedName>
        <fullName evidence="3">Uncharacterized protein LOC103519106 isoform X1</fullName>
    </submittedName>
</protein>
<name>A0A3Q0JDK7_DIACI</name>
<dbReference type="GO" id="GO:0015074">
    <property type="term" value="P:DNA integration"/>
    <property type="evidence" value="ECO:0007669"/>
    <property type="project" value="InterPro"/>
</dbReference>